<evidence type="ECO:0000256" key="4">
    <source>
        <dbReference type="SAM" id="MobiDB-lite"/>
    </source>
</evidence>
<name>A0A1M5N6H0_STRHI</name>
<dbReference type="PANTHER" id="PTHR13170">
    <property type="entry name" value="O-GLCNACASE"/>
    <property type="match status" value="1"/>
</dbReference>
<dbReference type="Pfam" id="PF02838">
    <property type="entry name" value="Glyco_hydro_20b"/>
    <property type="match status" value="1"/>
</dbReference>
<dbReference type="InterPro" id="IPR051822">
    <property type="entry name" value="Glycosyl_Hydrolase_84"/>
</dbReference>
<dbReference type="Proteomes" id="UP000184501">
    <property type="component" value="Unassembled WGS sequence"/>
</dbReference>
<dbReference type="GO" id="GO:1901135">
    <property type="term" value="P:carbohydrate derivative metabolic process"/>
    <property type="evidence" value="ECO:0007669"/>
    <property type="project" value="UniProtKB-ARBA"/>
</dbReference>
<evidence type="ECO:0000313" key="7">
    <source>
        <dbReference type="Proteomes" id="UP000184501"/>
    </source>
</evidence>
<reference evidence="6 7" key="1">
    <citation type="submission" date="2016-11" db="EMBL/GenBank/DDBJ databases">
        <authorList>
            <person name="Jaros S."/>
            <person name="Januszkiewicz K."/>
            <person name="Wedrychowicz H."/>
        </authorList>
    </citation>
    <scope>NUCLEOTIDE SEQUENCE [LARGE SCALE GENOMIC DNA]</scope>
    <source>
        <strain evidence="6 7">DSM 44523</strain>
    </source>
</reference>
<dbReference type="PANTHER" id="PTHR13170:SF16">
    <property type="entry name" value="PROTEIN O-GLCNACASE"/>
    <property type="match status" value="1"/>
</dbReference>
<dbReference type="InterPro" id="IPR017853">
    <property type="entry name" value="GH"/>
</dbReference>
<evidence type="ECO:0000256" key="1">
    <source>
        <dbReference type="ARBA" id="ARBA00022801"/>
    </source>
</evidence>
<dbReference type="InterPro" id="IPR029018">
    <property type="entry name" value="Hex-like_dom2"/>
</dbReference>
<feature type="compositionally biased region" description="Low complexity" evidence="4">
    <location>
        <begin position="25"/>
        <end position="39"/>
    </location>
</feature>
<protein>
    <submittedName>
        <fullName evidence="6">Hyaluronoglucosaminidase</fullName>
    </submittedName>
</protein>
<evidence type="ECO:0000313" key="6">
    <source>
        <dbReference type="EMBL" id="SHG85065.1"/>
    </source>
</evidence>
<dbReference type="SUPFAM" id="SSF140657">
    <property type="entry name" value="Hyaluronidase post-catalytic domain-like"/>
    <property type="match status" value="1"/>
</dbReference>
<dbReference type="InterPro" id="IPR015882">
    <property type="entry name" value="HEX_bac_N"/>
</dbReference>
<organism evidence="6 7">
    <name type="scientific">Streptoalloteichus hindustanus</name>
    <dbReference type="NCBI Taxonomy" id="2017"/>
    <lineage>
        <taxon>Bacteria</taxon>
        <taxon>Bacillati</taxon>
        <taxon>Actinomycetota</taxon>
        <taxon>Actinomycetes</taxon>
        <taxon>Pseudonocardiales</taxon>
        <taxon>Pseudonocardiaceae</taxon>
        <taxon>Streptoalloteichus</taxon>
    </lineage>
</organism>
<feature type="domain" description="GH84" evidence="5">
    <location>
        <begin position="198"/>
        <end position="482"/>
    </location>
</feature>
<proteinExistence type="inferred from homology"/>
<dbReference type="PROSITE" id="PS52009">
    <property type="entry name" value="GH84"/>
    <property type="match status" value="1"/>
</dbReference>
<feature type="active site" description="Proton donor" evidence="3">
    <location>
        <position position="313"/>
    </location>
</feature>
<gene>
    <name evidence="6" type="ORF">SAMN05444320_1157</name>
</gene>
<sequence length="662" mass="71194">MFGVFGVFGAVVLVLSAGCGGGAVPSASPESTPPSAHTPVRGPEPRTWPEVSPTPQRVSRIGQDLSVPGVVRLHVGKEVDQPTTEVVGDVLRSAGASQVDVGDVADGKTSDTNTLSVVLGTLGDQNVTRALTALGTPVPSTLPAEGYVLTAGRRAGAPTVVLTGQDADGLFHAAQTLRQLTGRGAVAGVTVVDHPTVPIRGVVEGFYGRPWSFEDRMEHLAFSGAMKMNTYLYAPKDDPYHRDRWREPYPAEEAEKLAQLVRQAKRNHVRFTFAISPGQSVCHSGEADRDALRRKMRAVHDMGVRSFSVALDDITPLPAWSCADDLARYGLLTEATFGQAQAELLNALQRDLAETFADTEPLEMVPVQYSEVVNSPYKRALRELLDPRVRVMWTGVGVLPSAVTAGDARRAREVWGRKVLLWDNYPTNDFNGSAGRLLLAPYDRREAGAMRELAGVLLNPMNQAAASELPLFTAADFAWNPAGYDAAESARAAARRLANGNEDVVRALLLLIDVEHHVPDPNGDPLRPQAPELARQLDGFRAAWARGERDAALTALRSTAQRMIDARSVIHDGVADREFVDDVDPWLTALSLWGRALSRTCDALAAKAGGNTAQAEAVFQEAKELADQTNGIRTRPGITSEPGVVRVADGVLDTFLGQARTL</sequence>
<keyword evidence="1 3" id="KW-0378">Hydrolase</keyword>
<dbReference type="Gene3D" id="3.30.379.10">
    <property type="entry name" value="Chitobiase/beta-hexosaminidase domain 2-like"/>
    <property type="match status" value="1"/>
</dbReference>
<dbReference type="GO" id="GO:0005975">
    <property type="term" value="P:carbohydrate metabolic process"/>
    <property type="evidence" value="ECO:0007669"/>
    <property type="project" value="UniProtKB-ARBA"/>
</dbReference>
<dbReference type="OrthoDB" id="9760892at2"/>
<evidence type="ECO:0000256" key="2">
    <source>
        <dbReference type="ARBA" id="ARBA00023295"/>
    </source>
</evidence>
<dbReference type="AlphaFoldDB" id="A0A1M5N6H0"/>
<dbReference type="STRING" id="2017.SAMN05444320_1157"/>
<accession>A0A1M5N6H0</accession>
<dbReference type="EMBL" id="FQVN01000015">
    <property type="protein sequence ID" value="SHG85065.1"/>
    <property type="molecule type" value="Genomic_DNA"/>
</dbReference>
<dbReference type="SUPFAM" id="SSF55545">
    <property type="entry name" value="beta-N-acetylhexosaminidase-like domain"/>
    <property type="match status" value="1"/>
</dbReference>
<evidence type="ECO:0000259" key="5">
    <source>
        <dbReference type="PROSITE" id="PS52009"/>
    </source>
</evidence>
<dbReference type="Gene3D" id="3.20.20.80">
    <property type="entry name" value="Glycosidases"/>
    <property type="match status" value="1"/>
</dbReference>
<dbReference type="Pfam" id="PF07555">
    <property type="entry name" value="NAGidase"/>
    <property type="match status" value="1"/>
</dbReference>
<evidence type="ECO:0000256" key="3">
    <source>
        <dbReference type="PROSITE-ProRule" id="PRU01353"/>
    </source>
</evidence>
<dbReference type="GO" id="GO:0015929">
    <property type="term" value="F:hexosaminidase activity"/>
    <property type="evidence" value="ECO:0007669"/>
    <property type="project" value="UniProtKB-ARBA"/>
</dbReference>
<feature type="region of interest" description="Disordered" evidence="4">
    <location>
        <begin position="22"/>
        <end position="63"/>
    </location>
</feature>
<dbReference type="InterPro" id="IPR011496">
    <property type="entry name" value="O-GlcNAcase_cat"/>
</dbReference>
<dbReference type="SUPFAM" id="SSF51445">
    <property type="entry name" value="(Trans)glycosidases"/>
    <property type="match status" value="1"/>
</dbReference>
<keyword evidence="7" id="KW-1185">Reference proteome</keyword>
<dbReference type="Gene3D" id="1.20.58.460">
    <property type="entry name" value="Hyaluronidase post-catalytic domain-like"/>
    <property type="match status" value="1"/>
</dbReference>
<keyword evidence="2 3" id="KW-0326">Glycosidase</keyword>
<comment type="similarity">
    <text evidence="3">Belongs to the glycosyl hydrolase 84 family.</text>
</comment>